<dbReference type="AlphaFoldDB" id="A0A0F3PV62"/>
<evidence type="ECO:0000256" key="3">
    <source>
        <dbReference type="ARBA" id="ARBA00012030"/>
    </source>
</evidence>
<evidence type="ECO:0000256" key="1">
    <source>
        <dbReference type="ARBA" id="ARBA00001400"/>
    </source>
</evidence>
<dbReference type="Pfam" id="PF03167">
    <property type="entry name" value="UDG"/>
    <property type="match status" value="1"/>
</dbReference>
<dbReference type="SMART" id="SM00986">
    <property type="entry name" value="UDG"/>
    <property type="match status" value="1"/>
</dbReference>
<keyword evidence="7" id="KW-0227">DNA damage</keyword>
<comment type="catalytic activity">
    <reaction evidence="1">
        <text>Hydrolyzes single-stranded DNA or mismatched double-stranded DNA and polynucleotides, releasing free uracil.</text>
        <dbReference type="EC" id="3.2.2.27"/>
    </reaction>
</comment>
<dbReference type="Gene3D" id="3.40.470.10">
    <property type="entry name" value="Uracil-DNA glycosylase-like domain"/>
    <property type="match status" value="1"/>
</dbReference>
<evidence type="ECO:0000313" key="15">
    <source>
        <dbReference type="Proteomes" id="UP000033622"/>
    </source>
</evidence>
<dbReference type="SMART" id="SM00987">
    <property type="entry name" value="UreE_C"/>
    <property type="match status" value="1"/>
</dbReference>
<evidence type="ECO:0000313" key="14">
    <source>
        <dbReference type="EMBL" id="KJV84255.1"/>
    </source>
</evidence>
<dbReference type="NCBIfam" id="TIGR00758">
    <property type="entry name" value="UDG_fam4"/>
    <property type="match status" value="1"/>
</dbReference>
<keyword evidence="6" id="KW-0479">Metal-binding</keyword>
<dbReference type="InterPro" id="IPR036895">
    <property type="entry name" value="Uracil-DNA_glycosylase-like_sf"/>
</dbReference>
<dbReference type="CDD" id="cd10030">
    <property type="entry name" value="UDG-F4_TTUDGA_SPO1dp_like"/>
    <property type="match status" value="1"/>
</dbReference>
<comment type="caution">
    <text evidence="14">The sequence shown here is derived from an EMBL/GenBank/DDBJ whole genome shotgun (WGS) entry which is preliminary data.</text>
</comment>
<sequence>MVSYNPCTAMTDEHNKPNVEDIKMFAEVLRFYHDSGVTHTLNDDLHPDDTLSPANFEKSPVVPDRAKTRESQEIVLNKTSNKKSSSNANMLQWVEEARKAAANCVDLAELRAAVCAFEGCEIKKAAVNTVFSDGNPKSKIMLIGEAPGSTEDREGIPFCGASGQLLDKMFAAINLNRSSNIYISNTVFWRPPGNRKPTDFELEVCRPFVEKHISLVDPDVVVMVGSTACYSLLQTPDNISRLRGKFYEYTNSFLSRSITAMVIFHPAYLLRQPQQKRLAWEDLKMLRAYIETHKIQVNT</sequence>
<organism evidence="14 15">
    <name type="scientific">Anaplasma phagocytophilum str. ApWI1</name>
    <dbReference type="NCBI Taxonomy" id="1359155"/>
    <lineage>
        <taxon>Bacteria</taxon>
        <taxon>Pseudomonadati</taxon>
        <taxon>Pseudomonadota</taxon>
        <taxon>Alphaproteobacteria</taxon>
        <taxon>Rickettsiales</taxon>
        <taxon>Anaplasmataceae</taxon>
        <taxon>Anaplasma</taxon>
        <taxon>phagocytophilum group</taxon>
    </lineage>
</organism>
<dbReference type="EMBL" id="LAOF01000001">
    <property type="protein sequence ID" value="KJV84255.1"/>
    <property type="molecule type" value="Genomic_DNA"/>
</dbReference>
<dbReference type="InterPro" id="IPR051536">
    <property type="entry name" value="UDG_Type-4/5"/>
</dbReference>
<dbReference type="EC" id="3.2.2.27" evidence="3"/>
<feature type="region of interest" description="Disordered" evidence="12">
    <location>
        <begin position="43"/>
        <end position="68"/>
    </location>
</feature>
<dbReference type="GO" id="GO:0004844">
    <property type="term" value="F:uracil DNA N-glycosylase activity"/>
    <property type="evidence" value="ECO:0007669"/>
    <property type="project" value="UniProtKB-EC"/>
</dbReference>
<dbReference type="GO" id="GO:0006281">
    <property type="term" value="P:DNA repair"/>
    <property type="evidence" value="ECO:0007669"/>
    <property type="project" value="UniProtKB-KW"/>
</dbReference>
<keyword evidence="8 14" id="KW-0378">Hydrolase</keyword>
<name>A0A0F3PV62_ANAPH</name>
<comment type="similarity">
    <text evidence="2">Belongs to the uracil-DNA glycosylase (UDG) superfamily. Type 4 (UDGa) family.</text>
</comment>
<evidence type="ECO:0000256" key="12">
    <source>
        <dbReference type="SAM" id="MobiDB-lite"/>
    </source>
</evidence>
<gene>
    <name evidence="14" type="ORF">APHWI1_0944</name>
</gene>
<dbReference type="InterPro" id="IPR005122">
    <property type="entry name" value="Uracil-DNA_glycosylase-like"/>
</dbReference>
<protein>
    <recommendedName>
        <fullName evidence="4">Type-4 uracil-DNA glycosylase</fullName>
        <ecNumber evidence="3">3.2.2.27</ecNumber>
    </recommendedName>
</protein>
<reference evidence="14 15" key="1">
    <citation type="submission" date="2015-01" db="EMBL/GenBank/DDBJ databases">
        <title>Genome Sequencing of Rickettsiales.</title>
        <authorList>
            <person name="Daugherty S.C."/>
            <person name="Su Q."/>
            <person name="Abolude K."/>
            <person name="Beier-Sexton M."/>
            <person name="Carlyon J.A."/>
            <person name="Carter R."/>
            <person name="Day N.P."/>
            <person name="Dumler S.J."/>
            <person name="Dyachenko V."/>
            <person name="Godinez A."/>
            <person name="Kurtti T.J."/>
            <person name="Lichay M."/>
            <person name="Mullins K.E."/>
            <person name="Ott S."/>
            <person name="Pappas-Brown V."/>
            <person name="Paris D.H."/>
            <person name="Patel P."/>
            <person name="Richards A.L."/>
            <person name="Sadzewicz L."/>
            <person name="Sears K."/>
            <person name="Seidman D."/>
            <person name="Sengamalay N."/>
            <person name="Stenos J."/>
            <person name="Tallon L.J."/>
            <person name="Vincent G."/>
            <person name="Fraser C.M."/>
            <person name="Munderloh U."/>
            <person name="Dunning-Hotopp J.C."/>
        </authorList>
    </citation>
    <scope>NUCLEOTIDE SEQUENCE [LARGE SCALE GENOMIC DNA]</scope>
    <source>
        <strain evidence="14 15">ApWI1</strain>
    </source>
</reference>
<evidence type="ECO:0000256" key="5">
    <source>
        <dbReference type="ARBA" id="ARBA00022485"/>
    </source>
</evidence>
<keyword evidence="9" id="KW-0408">Iron</keyword>
<dbReference type="GO" id="GO:0046872">
    <property type="term" value="F:metal ion binding"/>
    <property type="evidence" value="ECO:0007669"/>
    <property type="project" value="UniProtKB-KW"/>
</dbReference>
<evidence type="ECO:0000256" key="7">
    <source>
        <dbReference type="ARBA" id="ARBA00022763"/>
    </source>
</evidence>
<keyword evidence="5" id="KW-0004">4Fe-4S</keyword>
<evidence type="ECO:0000259" key="13">
    <source>
        <dbReference type="SMART" id="SM00986"/>
    </source>
</evidence>
<dbReference type="Proteomes" id="UP000033622">
    <property type="component" value="Unassembled WGS sequence"/>
</dbReference>
<accession>A0A0F3PV62</accession>
<dbReference type="GO" id="GO:0051539">
    <property type="term" value="F:4 iron, 4 sulfur cluster binding"/>
    <property type="evidence" value="ECO:0007669"/>
    <property type="project" value="UniProtKB-KW"/>
</dbReference>
<evidence type="ECO:0000256" key="11">
    <source>
        <dbReference type="ARBA" id="ARBA00023204"/>
    </source>
</evidence>
<dbReference type="SUPFAM" id="SSF52141">
    <property type="entry name" value="Uracil-DNA glycosylase-like"/>
    <property type="match status" value="1"/>
</dbReference>
<evidence type="ECO:0000256" key="9">
    <source>
        <dbReference type="ARBA" id="ARBA00023004"/>
    </source>
</evidence>
<dbReference type="PANTHER" id="PTHR33693:SF1">
    <property type="entry name" value="TYPE-4 URACIL-DNA GLYCOSYLASE"/>
    <property type="match status" value="1"/>
</dbReference>
<evidence type="ECO:0000256" key="6">
    <source>
        <dbReference type="ARBA" id="ARBA00022723"/>
    </source>
</evidence>
<evidence type="ECO:0000256" key="2">
    <source>
        <dbReference type="ARBA" id="ARBA00006521"/>
    </source>
</evidence>
<evidence type="ECO:0000256" key="10">
    <source>
        <dbReference type="ARBA" id="ARBA00023014"/>
    </source>
</evidence>
<dbReference type="PANTHER" id="PTHR33693">
    <property type="entry name" value="TYPE-5 URACIL-DNA GLYCOSYLASE"/>
    <property type="match status" value="1"/>
</dbReference>
<dbReference type="InterPro" id="IPR005273">
    <property type="entry name" value="Ura-DNA_glyco_family4"/>
</dbReference>
<keyword evidence="11" id="KW-0234">DNA repair</keyword>
<keyword evidence="10" id="KW-0411">Iron-sulfur</keyword>
<feature type="domain" description="Uracil-DNA glycosylase-like" evidence="13">
    <location>
        <begin position="131"/>
        <end position="284"/>
    </location>
</feature>
<proteinExistence type="inferred from homology"/>
<evidence type="ECO:0000256" key="4">
    <source>
        <dbReference type="ARBA" id="ARBA00019403"/>
    </source>
</evidence>
<dbReference type="PATRIC" id="fig|1359155.3.peg.957"/>
<evidence type="ECO:0000256" key="8">
    <source>
        <dbReference type="ARBA" id="ARBA00022801"/>
    </source>
</evidence>
<keyword evidence="14" id="KW-0326">Glycosidase</keyword>